<accession>A0A0L0D355</accession>
<dbReference type="Pfam" id="PF17120">
    <property type="entry name" value="zf-RING_16"/>
    <property type="match status" value="1"/>
</dbReference>
<dbReference type="RefSeq" id="XP_013760054.1">
    <property type="nucleotide sequence ID" value="XM_013904600.1"/>
</dbReference>
<dbReference type="PROSITE" id="PS50294">
    <property type="entry name" value="WD_REPEATS_REGION"/>
    <property type="match status" value="2"/>
</dbReference>
<feature type="compositionally biased region" description="Low complexity" evidence="7">
    <location>
        <begin position="474"/>
        <end position="487"/>
    </location>
</feature>
<dbReference type="GO" id="GO:0016239">
    <property type="term" value="P:positive regulation of macroautophagy"/>
    <property type="evidence" value="ECO:0007669"/>
    <property type="project" value="TreeGrafter"/>
</dbReference>
<sequence length="845" mass="90102">MSGVRSVRVRDSVSALATSPDGRHALAASKTSVTLLELDMPGSIKTVTTMAPAKSRNRKKDVTCNDVDWCYARPEVFAAGAVTGAVAVLNVGDEKMTKRAMYTFHTRFVNRVQWNGELLLSGSQDGLVCLWDTRMQGSEACVATFASKTGPVHDLSWEPGTPGDTHLKFVTGTTNNVAAVWDLRRAGAKRPVHAIFAHSDLVLSVHWHPHHAGKIVTGGRDKLIKVWNIDADSKTPEVTIQTASAAAVVRWHPTHAHLVGSCSNTTDLNIHVWDVRSKYVPLATFSGHTDQLTAFKWCSPPGIDHPGVLSASRDASVVCSAYGSAKFPYASLPSTALAFSVNASAQVVSSHAYVDRAIGTPMAVFGPDPPVSLFSPSAVASSLFDDAPVFRPVKREVTLCGGLDGEFDADTFRYLAKNYKLDGSLSMAASCEHNAAAAASQGCDDVATTWRMLALLYGDEESESEEIPGGEGGESNSAAAATAPKASARWHPGPDSDGDDGDNDDYGFKVDMSDEGMMPGARTFLGTESVSHPNSRMISLGSGYILGGLDDEAVRSKAAAQAAAVAAASGRGAGRMAKASLTLPAWDHTQVVHQVLHHYAGIGDVQTCVAIAMVLGSRLQLDKELARQYYFGYIELLQRLKLWLAVTEVVRMVDDEAVSMLNQKDTSVKFSCTSCGDALDVRGWFCAKCAEFKRCVLCQQRVRGAWVWCQGCGHGGHPDHLREWFANSKQCPSGCGHACGLDTKAKRSKRARVPASAGRAATRASDDPSPPAAPLPLGKQVPPSRGGRPVTRPTTWGPRRGARAAAAVAAASAASAESRASSTKSSTESSKKEKSRSLRSRRKKR</sequence>
<feature type="compositionally biased region" description="Low complexity" evidence="7">
    <location>
        <begin position="803"/>
        <end position="828"/>
    </location>
</feature>
<dbReference type="SMART" id="SM00320">
    <property type="entry name" value="WD40"/>
    <property type="match status" value="6"/>
</dbReference>
<gene>
    <name evidence="9" type="ORF">AMSG_03205</name>
</gene>
<dbReference type="GO" id="GO:1904263">
    <property type="term" value="P:positive regulation of TORC1 signaling"/>
    <property type="evidence" value="ECO:0007669"/>
    <property type="project" value="TreeGrafter"/>
</dbReference>
<dbReference type="OMA" id="EPMWLIS"/>
<dbReference type="InterPro" id="IPR001680">
    <property type="entry name" value="WD40_rpt"/>
</dbReference>
<evidence type="ECO:0000313" key="9">
    <source>
        <dbReference type="EMBL" id="KNC46777.1"/>
    </source>
</evidence>
<dbReference type="OrthoDB" id="60955at2759"/>
<dbReference type="GO" id="GO:0005774">
    <property type="term" value="C:vacuolar membrane"/>
    <property type="evidence" value="ECO:0007669"/>
    <property type="project" value="TreeGrafter"/>
</dbReference>
<evidence type="ECO:0000256" key="5">
    <source>
        <dbReference type="ARBA" id="ARBA00022833"/>
    </source>
</evidence>
<keyword evidence="5" id="KW-0862">Zinc</keyword>
<evidence type="ECO:0000256" key="3">
    <source>
        <dbReference type="ARBA" id="ARBA00022737"/>
    </source>
</evidence>
<keyword evidence="1 6" id="KW-0853">WD repeat</keyword>
<dbReference type="InterPro" id="IPR036322">
    <property type="entry name" value="WD40_repeat_dom_sf"/>
</dbReference>
<dbReference type="PANTHER" id="PTHR46200">
    <property type="entry name" value="GATOR COMPLEX PROTEIN WDR24"/>
    <property type="match status" value="1"/>
</dbReference>
<proteinExistence type="predicted"/>
<dbReference type="GeneID" id="25562824"/>
<name>A0A0L0D355_THETB</name>
<dbReference type="Pfam" id="PF00400">
    <property type="entry name" value="WD40"/>
    <property type="match status" value="2"/>
</dbReference>
<dbReference type="eggNOG" id="KOG0269">
    <property type="taxonomic scope" value="Eukaryota"/>
</dbReference>
<dbReference type="InterPro" id="IPR049566">
    <property type="entry name" value="WDR59_RTC1-like_RING_Znf"/>
</dbReference>
<dbReference type="InterPro" id="IPR019775">
    <property type="entry name" value="WD40_repeat_CS"/>
</dbReference>
<dbReference type="AlphaFoldDB" id="A0A0L0D355"/>
<dbReference type="CDD" id="cd16693">
    <property type="entry name" value="mRING-H2-C3H3C2_WDR24"/>
    <property type="match status" value="1"/>
</dbReference>
<dbReference type="SUPFAM" id="SSF50978">
    <property type="entry name" value="WD40 repeat-like"/>
    <property type="match status" value="1"/>
</dbReference>
<dbReference type="GO" id="GO:0061700">
    <property type="term" value="C:GATOR2 complex"/>
    <property type="evidence" value="ECO:0007669"/>
    <property type="project" value="TreeGrafter"/>
</dbReference>
<dbReference type="PANTHER" id="PTHR46200:SF1">
    <property type="entry name" value="GATOR COMPLEX PROTEIN WDR24"/>
    <property type="match status" value="1"/>
</dbReference>
<dbReference type="EMBL" id="GL349444">
    <property type="protein sequence ID" value="KNC46777.1"/>
    <property type="molecule type" value="Genomic_DNA"/>
</dbReference>
<feature type="repeat" description="WD" evidence="6">
    <location>
        <begin position="195"/>
        <end position="237"/>
    </location>
</feature>
<dbReference type="GO" id="GO:0005829">
    <property type="term" value="C:cytosol"/>
    <property type="evidence" value="ECO:0007669"/>
    <property type="project" value="TreeGrafter"/>
</dbReference>
<evidence type="ECO:0000256" key="7">
    <source>
        <dbReference type="SAM" id="MobiDB-lite"/>
    </source>
</evidence>
<dbReference type="Proteomes" id="UP000054408">
    <property type="component" value="Unassembled WGS sequence"/>
</dbReference>
<evidence type="ECO:0000313" key="10">
    <source>
        <dbReference type="Proteomes" id="UP000054408"/>
    </source>
</evidence>
<dbReference type="GO" id="GO:0008270">
    <property type="term" value="F:zinc ion binding"/>
    <property type="evidence" value="ECO:0007669"/>
    <property type="project" value="UniProtKB-KW"/>
</dbReference>
<dbReference type="PROSITE" id="PS50082">
    <property type="entry name" value="WD_REPEATS_2"/>
    <property type="match status" value="2"/>
</dbReference>
<evidence type="ECO:0000256" key="4">
    <source>
        <dbReference type="ARBA" id="ARBA00022771"/>
    </source>
</evidence>
<feature type="compositionally biased region" description="Acidic residues" evidence="7">
    <location>
        <begin position="496"/>
        <end position="505"/>
    </location>
</feature>
<evidence type="ECO:0000259" key="8">
    <source>
        <dbReference type="Pfam" id="PF17120"/>
    </source>
</evidence>
<keyword evidence="4" id="KW-0863">Zinc-finger</keyword>
<dbReference type="PROSITE" id="PS00678">
    <property type="entry name" value="WD_REPEATS_1"/>
    <property type="match status" value="2"/>
</dbReference>
<dbReference type="STRING" id="461836.A0A0L0D355"/>
<dbReference type="InterPro" id="IPR015943">
    <property type="entry name" value="WD40/YVTN_repeat-like_dom_sf"/>
</dbReference>
<keyword evidence="3" id="KW-0677">Repeat</keyword>
<evidence type="ECO:0000256" key="2">
    <source>
        <dbReference type="ARBA" id="ARBA00022723"/>
    </source>
</evidence>
<dbReference type="InterPro" id="IPR037590">
    <property type="entry name" value="WDR24"/>
</dbReference>
<dbReference type="Gene3D" id="2.130.10.10">
    <property type="entry name" value="YVTN repeat-like/Quinoprotein amine dehydrogenase"/>
    <property type="match status" value="2"/>
</dbReference>
<evidence type="ECO:0000256" key="6">
    <source>
        <dbReference type="PROSITE-ProRule" id="PRU00221"/>
    </source>
</evidence>
<keyword evidence="10" id="KW-1185">Reference proteome</keyword>
<feature type="region of interest" description="Disordered" evidence="7">
    <location>
        <begin position="746"/>
        <end position="845"/>
    </location>
</feature>
<feature type="region of interest" description="Disordered" evidence="7">
    <location>
        <begin position="461"/>
        <end position="508"/>
    </location>
</feature>
<keyword evidence="2" id="KW-0479">Metal-binding</keyword>
<evidence type="ECO:0000256" key="1">
    <source>
        <dbReference type="ARBA" id="ARBA00022574"/>
    </source>
</evidence>
<organism evidence="9 10">
    <name type="scientific">Thecamonas trahens ATCC 50062</name>
    <dbReference type="NCBI Taxonomy" id="461836"/>
    <lineage>
        <taxon>Eukaryota</taxon>
        <taxon>Apusozoa</taxon>
        <taxon>Apusomonadida</taxon>
        <taxon>Apusomonadidae</taxon>
        <taxon>Thecamonas</taxon>
    </lineage>
</organism>
<feature type="repeat" description="WD" evidence="6">
    <location>
        <begin position="102"/>
        <end position="134"/>
    </location>
</feature>
<reference evidence="9 10" key="1">
    <citation type="submission" date="2010-05" db="EMBL/GenBank/DDBJ databases">
        <title>The Genome Sequence of Thecamonas trahens ATCC 50062.</title>
        <authorList>
            <consortium name="The Broad Institute Genome Sequencing Platform"/>
            <person name="Russ C."/>
            <person name="Cuomo C."/>
            <person name="Shea T."/>
            <person name="Young S.K."/>
            <person name="Zeng Q."/>
            <person name="Koehrsen M."/>
            <person name="Haas B."/>
            <person name="Borodovsky M."/>
            <person name="Guigo R."/>
            <person name="Alvarado L."/>
            <person name="Berlin A."/>
            <person name="Bochicchio J."/>
            <person name="Borenstein D."/>
            <person name="Chapman S."/>
            <person name="Chen Z."/>
            <person name="Freedman E."/>
            <person name="Gellesch M."/>
            <person name="Goldberg J."/>
            <person name="Griggs A."/>
            <person name="Gujja S."/>
            <person name="Heilman E."/>
            <person name="Heiman D."/>
            <person name="Hepburn T."/>
            <person name="Howarth C."/>
            <person name="Jen D."/>
            <person name="Larson L."/>
            <person name="Mehta T."/>
            <person name="Park D."/>
            <person name="Pearson M."/>
            <person name="Roberts A."/>
            <person name="Saif S."/>
            <person name="Shenoy N."/>
            <person name="Sisk P."/>
            <person name="Stolte C."/>
            <person name="Sykes S."/>
            <person name="Thomson T."/>
            <person name="Walk T."/>
            <person name="White J."/>
            <person name="Yandava C."/>
            <person name="Burger G."/>
            <person name="Gray M.W."/>
            <person name="Holland P.W.H."/>
            <person name="King N."/>
            <person name="Lang F.B.F."/>
            <person name="Roger A.J."/>
            <person name="Ruiz-Trillo I."/>
            <person name="Lander E."/>
            <person name="Nusbaum C."/>
        </authorList>
    </citation>
    <scope>NUCLEOTIDE SEQUENCE [LARGE SCALE GENOMIC DNA]</scope>
    <source>
        <strain evidence="9 10">ATCC 50062</strain>
    </source>
</reference>
<protein>
    <submittedName>
        <fullName evidence="9">WD repeat-containing protein 24</fullName>
    </submittedName>
</protein>
<feature type="domain" description="WDR59/RTC1-like RING zinc finger" evidence="8">
    <location>
        <begin position="693"/>
        <end position="739"/>
    </location>
</feature>